<dbReference type="Proteomes" id="UP000243719">
    <property type="component" value="Unassembled WGS sequence"/>
</dbReference>
<accession>A0A1H2PQP3</accession>
<dbReference type="Gene3D" id="1.10.890.40">
    <property type="match status" value="1"/>
</dbReference>
<dbReference type="Pfam" id="PF18602">
    <property type="entry name" value="Rap1a"/>
    <property type="match status" value="1"/>
</dbReference>
<dbReference type="RefSeq" id="WP_139169683.1">
    <property type="nucleotide sequence ID" value="NZ_FNLO01000007.1"/>
</dbReference>
<evidence type="ECO:0000256" key="1">
    <source>
        <dbReference type="SAM" id="SignalP"/>
    </source>
</evidence>
<dbReference type="AlphaFoldDB" id="A0A1H2PQP3"/>
<feature type="chain" id="PRO_5017458825" description="Rap1a immunity protein domain-containing protein" evidence="1">
    <location>
        <begin position="19"/>
        <end position="121"/>
    </location>
</feature>
<gene>
    <name evidence="3" type="ORF">SAMN05216551_107117</name>
</gene>
<name>A0A1H2PQP3_9BURK</name>
<organism evidence="3 4">
    <name type="scientific">Chitinasiproducens palmae</name>
    <dbReference type="NCBI Taxonomy" id="1770053"/>
    <lineage>
        <taxon>Bacteria</taxon>
        <taxon>Pseudomonadati</taxon>
        <taxon>Pseudomonadota</taxon>
        <taxon>Betaproteobacteria</taxon>
        <taxon>Burkholderiales</taxon>
        <taxon>Burkholderiaceae</taxon>
        <taxon>Chitinasiproducens</taxon>
    </lineage>
</organism>
<evidence type="ECO:0000259" key="2">
    <source>
        <dbReference type="Pfam" id="PF18602"/>
    </source>
</evidence>
<protein>
    <recommendedName>
        <fullName evidence="2">Rap1a immunity protein domain-containing protein</fullName>
    </recommendedName>
</protein>
<feature type="domain" description="Rap1a immunity protein" evidence="2">
    <location>
        <begin position="22"/>
        <end position="119"/>
    </location>
</feature>
<sequence>MRFLFGLCLLLCSTASMAEQLTGRQLYEWLNSSDEKLAMAANMYIAGVMDDDTLLQAGAIKGMYQANNGKDIRHICLPAGTTIGGLKAPVLELLEKYPNLRAQPAIATVRVALAKAFPCSS</sequence>
<evidence type="ECO:0000313" key="4">
    <source>
        <dbReference type="Proteomes" id="UP000243719"/>
    </source>
</evidence>
<dbReference type="EMBL" id="FNLO01000007">
    <property type="protein sequence ID" value="SDV49162.1"/>
    <property type="molecule type" value="Genomic_DNA"/>
</dbReference>
<keyword evidence="1" id="KW-0732">Signal</keyword>
<evidence type="ECO:0000313" key="3">
    <source>
        <dbReference type="EMBL" id="SDV49162.1"/>
    </source>
</evidence>
<reference evidence="4" key="1">
    <citation type="submission" date="2016-09" db="EMBL/GenBank/DDBJ databases">
        <authorList>
            <person name="Varghese N."/>
            <person name="Submissions S."/>
        </authorList>
    </citation>
    <scope>NUCLEOTIDE SEQUENCE [LARGE SCALE GENOMIC DNA]</scope>
    <source>
        <strain evidence="4">JS23</strain>
    </source>
</reference>
<feature type="signal peptide" evidence="1">
    <location>
        <begin position="1"/>
        <end position="18"/>
    </location>
</feature>
<keyword evidence="4" id="KW-1185">Reference proteome</keyword>
<dbReference type="InterPro" id="IPR041238">
    <property type="entry name" value="Rap1a"/>
</dbReference>
<proteinExistence type="predicted"/>